<evidence type="ECO:0000313" key="3">
    <source>
        <dbReference type="Proteomes" id="UP001597218"/>
    </source>
</evidence>
<dbReference type="Pfam" id="PF21101">
    <property type="entry name" value="YqgU"/>
    <property type="match status" value="1"/>
</dbReference>
<evidence type="ECO:0000313" key="2">
    <source>
        <dbReference type="EMBL" id="MFD1926566.1"/>
    </source>
</evidence>
<keyword evidence="3" id="KW-1185">Reference proteome</keyword>
<dbReference type="SUPFAM" id="SSF82171">
    <property type="entry name" value="DPP6 N-terminal domain-like"/>
    <property type="match status" value="1"/>
</dbReference>
<dbReference type="InterPro" id="IPR048421">
    <property type="entry name" value="YqgU_beta-prop"/>
</dbReference>
<evidence type="ECO:0000259" key="1">
    <source>
        <dbReference type="Pfam" id="PF21101"/>
    </source>
</evidence>
<dbReference type="RefSeq" id="WP_381535341.1">
    <property type="nucleotide sequence ID" value="NZ_JBHUGI010000002.1"/>
</dbReference>
<proteinExistence type="predicted"/>
<organism evidence="2 3">
    <name type="scientific">Sporosarcina siberiensis</name>
    <dbReference type="NCBI Taxonomy" id="1365606"/>
    <lineage>
        <taxon>Bacteria</taxon>
        <taxon>Bacillati</taxon>
        <taxon>Bacillota</taxon>
        <taxon>Bacilli</taxon>
        <taxon>Bacillales</taxon>
        <taxon>Caryophanaceae</taxon>
        <taxon>Sporosarcina</taxon>
    </lineage>
</organism>
<gene>
    <name evidence="2" type="ORF">ACFSFY_00565</name>
</gene>
<feature type="domain" description="YqgU-like 6-bladed beta-propeller" evidence="1">
    <location>
        <begin position="85"/>
        <end position="344"/>
    </location>
</feature>
<name>A0ABW4SB24_9BACL</name>
<protein>
    <recommendedName>
        <fullName evidence="1">YqgU-like 6-bladed beta-propeller domain-containing protein</fullName>
    </recommendedName>
</protein>
<accession>A0ABW4SB24</accession>
<comment type="caution">
    <text evidence="2">The sequence shown here is derived from an EMBL/GenBank/DDBJ whole genome shotgun (WGS) entry which is preliminary data.</text>
</comment>
<dbReference type="Proteomes" id="UP001597218">
    <property type="component" value="Unassembled WGS sequence"/>
</dbReference>
<sequence length="366" mass="40771">MLFALFVTALIVTGCSKKNGNTEKIPEKTAPIEEEESITVEESVVHTLTSDQGKFHFIADWLTDTSILFVEKDQNKYFLKIFDFETGDIAILFEDTSVIADVKIHPSKELILLHTSNNPTSATIKILGLDGILKDEITVESSELSIEWNDLDPSLILLTAFHQDWTYDVFLYDGKSLDNGFGLIDIGNPFPKWAGKGSILTNSLDEHPLDGGSLNIYDLATDKWIASELTDIVYVDTYEESILVVRIEDNETAHYSITNLDGTVTADWQMPAVSNYSEWIIPEINWVTGNTVILATHDLGGQLDVLDEPYRLTRVSDGQQKLLEGNVTPSLLRCSASGERCLTGYSAEILINTVTGEEKVWLKLTE</sequence>
<reference evidence="3" key="1">
    <citation type="journal article" date="2019" name="Int. J. Syst. Evol. Microbiol.">
        <title>The Global Catalogue of Microorganisms (GCM) 10K type strain sequencing project: providing services to taxonomists for standard genome sequencing and annotation.</title>
        <authorList>
            <consortium name="The Broad Institute Genomics Platform"/>
            <consortium name="The Broad Institute Genome Sequencing Center for Infectious Disease"/>
            <person name="Wu L."/>
            <person name="Ma J."/>
        </authorList>
    </citation>
    <scope>NUCLEOTIDE SEQUENCE [LARGE SCALE GENOMIC DNA]</scope>
    <source>
        <strain evidence="3">CGMCC 4.7177</strain>
    </source>
</reference>
<dbReference type="EMBL" id="JBHUGI010000002">
    <property type="protein sequence ID" value="MFD1926566.1"/>
    <property type="molecule type" value="Genomic_DNA"/>
</dbReference>